<evidence type="ECO:0000256" key="6">
    <source>
        <dbReference type="PROSITE-ProRule" id="PRU00354"/>
    </source>
</evidence>
<evidence type="ECO:0000256" key="5">
    <source>
        <dbReference type="HAMAP-Rule" id="MF_00198"/>
    </source>
</evidence>
<comment type="pathway">
    <text evidence="5">Amine and polyamine biosynthesis; spermidine biosynthesis; spermidine from putrescine: step 1/1.</text>
</comment>
<dbReference type="Proteomes" id="UP000436483">
    <property type="component" value="Unassembled WGS sequence"/>
</dbReference>
<dbReference type="OrthoDB" id="9793120at2"/>
<dbReference type="UniPathway" id="UPA00248">
    <property type="reaction ID" value="UER00314"/>
</dbReference>
<evidence type="ECO:0000256" key="1">
    <source>
        <dbReference type="ARBA" id="ARBA00007867"/>
    </source>
</evidence>
<accession>A0A7X3SMV3</accession>
<dbReference type="Gene3D" id="3.40.50.150">
    <property type="entry name" value="Vaccinia Virus protein VP39"/>
    <property type="match status" value="1"/>
</dbReference>
<dbReference type="Pfam" id="PF01564">
    <property type="entry name" value="Spermine_synth"/>
    <property type="match status" value="1"/>
</dbReference>
<evidence type="ECO:0000313" key="10">
    <source>
        <dbReference type="EMBL" id="MXQ10533.1"/>
    </source>
</evidence>
<gene>
    <name evidence="5 10" type="primary">speE</name>
    <name evidence="10" type="ORF">GR328_03500</name>
</gene>
<evidence type="ECO:0000256" key="2">
    <source>
        <dbReference type="ARBA" id="ARBA00022679"/>
    </source>
</evidence>
<name>A0A7X3SMV3_9HYPH</name>
<feature type="binding site" evidence="5">
    <location>
        <begin position="154"/>
        <end position="157"/>
    </location>
    <ligand>
        <name>spermidine</name>
        <dbReference type="ChEBI" id="CHEBI:57834"/>
    </ligand>
</feature>
<dbReference type="GO" id="GO:0008295">
    <property type="term" value="P:spermidine biosynthetic process"/>
    <property type="evidence" value="ECO:0007669"/>
    <property type="project" value="UniProtKB-UniRule"/>
</dbReference>
<dbReference type="InterPro" id="IPR037163">
    <property type="entry name" value="Spermidine_synt_N_sf"/>
</dbReference>
<evidence type="ECO:0000256" key="3">
    <source>
        <dbReference type="ARBA" id="ARBA00023066"/>
    </source>
</evidence>
<dbReference type="AlphaFoldDB" id="A0A7X3SMV3"/>
<comment type="catalytic activity">
    <reaction evidence="5 8">
        <text>S-adenosyl 3-(methylsulfanyl)propylamine + putrescine = S-methyl-5'-thioadenosine + spermidine + H(+)</text>
        <dbReference type="Rhea" id="RHEA:12721"/>
        <dbReference type="ChEBI" id="CHEBI:15378"/>
        <dbReference type="ChEBI" id="CHEBI:17509"/>
        <dbReference type="ChEBI" id="CHEBI:57443"/>
        <dbReference type="ChEBI" id="CHEBI:57834"/>
        <dbReference type="ChEBI" id="CHEBI:326268"/>
        <dbReference type="EC" id="2.5.1.16"/>
    </reaction>
</comment>
<reference evidence="10 11" key="2">
    <citation type="submission" date="2020-01" db="EMBL/GenBank/DDBJ databases">
        <title>Microvirga sp. nov., an arsenate reduction bacterium isolated from Tibet hotspring sediments.</title>
        <authorList>
            <person name="Xian W.-D."/>
            <person name="Li W.-J."/>
        </authorList>
    </citation>
    <scope>NUCLEOTIDE SEQUENCE [LARGE SCALE GENOMIC DNA]</scope>
    <source>
        <strain evidence="10 11">KCTC 23863</strain>
    </source>
</reference>
<dbReference type="Pfam" id="PF17284">
    <property type="entry name" value="Spermine_synt_N"/>
    <property type="match status" value="1"/>
</dbReference>
<sequence>MTWFQEKLYDHYAQTLSIEKVLYHWRTEFQDVLIFENAIFGKVLALDGVVQLTERDNHIYHEMIAHVPLMAHGSARNVLIIGGGDGGTLKEVLKHPVERATLVELDGEVIDLSRRYLPEVSGGAFDDPRATVLVMDGTRYIAETREKFDVILIDSTDPIGPGEALFTAAFYRACRTRLRPGGLIAVQSGAPFFQPQELENVCGRLAGSFAGVRPYLAPVPTYAGGMLALVAAGESRDALRPPCKVLRERCGPLQGRTRYYTPEVHRAAFTLAPSFEPFVRSDDPMPVEFLQTGT</sequence>
<reference evidence="10 11" key="1">
    <citation type="submission" date="2019-12" db="EMBL/GenBank/DDBJ databases">
        <authorList>
            <person name="Yuan C.-G."/>
        </authorList>
    </citation>
    <scope>NUCLEOTIDE SEQUENCE [LARGE SCALE GENOMIC DNA]</scope>
    <source>
        <strain evidence="10 11">KCTC 23863</strain>
    </source>
</reference>
<dbReference type="EMBL" id="WURB01000002">
    <property type="protein sequence ID" value="MXQ10533.1"/>
    <property type="molecule type" value="Genomic_DNA"/>
</dbReference>
<organism evidence="10 11">
    <name type="scientific">Microvirga makkahensis</name>
    <dbReference type="NCBI Taxonomy" id="1128670"/>
    <lineage>
        <taxon>Bacteria</taxon>
        <taxon>Pseudomonadati</taxon>
        <taxon>Pseudomonadota</taxon>
        <taxon>Alphaproteobacteria</taxon>
        <taxon>Hyphomicrobiales</taxon>
        <taxon>Methylobacteriaceae</taxon>
        <taxon>Microvirga</taxon>
    </lineage>
</organism>
<evidence type="ECO:0000256" key="8">
    <source>
        <dbReference type="RuleBase" id="RU003837"/>
    </source>
</evidence>
<evidence type="ECO:0000256" key="7">
    <source>
        <dbReference type="RuleBase" id="RU003836"/>
    </source>
</evidence>
<dbReference type="InterPro" id="IPR035246">
    <property type="entry name" value="Spermidine_synt_N"/>
</dbReference>
<evidence type="ECO:0000259" key="9">
    <source>
        <dbReference type="PROSITE" id="PS51006"/>
    </source>
</evidence>
<dbReference type="PROSITE" id="PS01330">
    <property type="entry name" value="PABS_1"/>
    <property type="match status" value="1"/>
</dbReference>
<dbReference type="HAMAP" id="MF_00198">
    <property type="entry name" value="Spermidine_synth"/>
    <property type="match status" value="1"/>
</dbReference>
<dbReference type="RefSeq" id="WP_160883138.1">
    <property type="nucleotide sequence ID" value="NZ_WURB01000002.1"/>
</dbReference>
<keyword evidence="11" id="KW-1185">Reference proteome</keyword>
<evidence type="ECO:0000313" key="11">
    <source>
        <dbReference type="Proteomes" id="UP000436483"/>
    </source>
</evidence>
<keyword evidence="2 5" id="KW-0808">Transferase</keyword>
<dbReference type="NCBIfam" id="TIGR00417">
    <property type="entry name" value="speE"/>
    <property type="match status" value="1"/>
</dbReference>
<dbReference type="InterPro" id="IPR001045">
    <property type="entry name" value="Spermi_synthase"/>
</dbReference>
<dbReference type="PANTHER" id="PTHR11558:SF11">
    <property type="entry name" value="SPERMIDINE SYNTHASE"/>
    <property type="match status" value="1"/>
</dbReference>
<feature type="binding site" evidence="5">
    <location>
        <position position="85"/>
    </location>
    <ligand>
        <name>spermidine</name>
        <dbReference type="ChEBI" id="CHEBI:57834"/>
    </ligand>
</feature>
<comment type="subunit">
    <text evidence="5">Homodimer or homotetramer.</text>
</comment>
<proteinExistence type="inferred from homology"/>
<protein>
    <recommendedName>
        <fullName evidence="5">Polyamine aminopropyltransferase</fullName>
    </recommendedName>
    <alternativeName>
        <fullName evidence="5">Putrescine aminopropyltransferase</fullName>
        <shortName evidence="5">PAPT</shortName>
    </alternativeName>
    <alternativeName>
        <fullName evidence="5">Spermidine synthase</fullName>
        <shortName evidence="5">SPDS</shortName>
        <shortName evidence="5">SPDSY</shortName>
        <ecNumber evidence="5">2.5.1.16</ecNumber>
    </alternativeName>
</protein>
<dbReference type="SUPFAM" id="SSF53335">
    <property type="entry name" value="S-adenosyl-L-methionine-dependent methyltransferases"/>
    <property type="match status" value="1"/>
</dbReference>
<comment type="function">
    <text evidence="5">Catalyzes the irreversible transfer of a propylamine group from the amino donor S-adenosylmethioninamine (decarboxy-AdoMet) to putrescine (1,4-diaminobutane) to yield spermidine.</text>
</comment>
<feature type="active site" description="Proton acceptor" evidence="5 6">
    <location>
        <position position="154"/>
    </location>
</feature>
<dbReference type="NCBIfam" id="NF002010">
    <property type="entry name" value="PRK00811.1"/>
    <property type="match status" value="1"/>
</dbReference>
<dbReference type="PROSITE" id="PS51006">
    <property type="entry name" value="PABS_2"/>
    <property type="match status" value="1"/>
</dbReference>
<dbReference type="CDD" id="cd02440">
    <property type="entry name" value="AdoMet_MTases"/>
    <property type="match status" value="1"/>
</dbReference>
<comment type="similarity">
    <text evidence="1 5 7">Belongs to the spermidine/spermine synthase family.</text>
</comment>
<dbReference type="PANTHER" id="PTHR11558">
    <property type="entry name" value="SPERMIDINE/SPERMINE SYNTHASE"/>
    <property type="match status" value="1"/>
</dbReference>
<evidence type="ECO:0000256" key="4">
    <source>
        <dbReference type="ARBA" id="ARBA00023115"/>
    </source>
</evidence>
<dbReference type="EC" id="2.5.1.16" evidence="5"/>
<comment type="caution">
    <text evidence="10">The sequence shown here is derived from an EMBL/GenBank/DDBJ whole genome shotgun (WGS) entry which is preliminary data.</text>
</comment>
<dbReference type="InterPro" id="IPR030374">
    <property type="entry name" value="PABS"/>
</dbReference>
<dbReference type="InterPro" id="IPR030373">
    <property type="entry name" value="PABS_CS"/>
</dbReference>
<feature type="binding site" evidence="5">
    <location>
        <position position="30"/>
    </location>
    <ligand>
        <name>S-methyl-5'-thioadenosine</name>
        <dbReference type="ChEBI" id="CHEBI:17509"/>
    </ligand>
</feature>
<feature type="domain" description="PABS" evidence="9">
    <location>
        <begin position="1"/>
        <end position="234"/>
    </location>
</feature>
<feature type="binding site" evidence="5">
    <location>
        <position position="104"/>
    </location>
    <ligand>
        <name>S-methyl-5'-thioadenosine</name>
        <dbReference type="ChEBI" id="CHEBI:17509"/>
    </ligand>
</feature>
<keyword evidence="3 5" id="KW-0745">Spermidine biosynthesis</keyword>
<feature type="binding site" evidence="5">
    <location>
        <position position="161"/>
    </location>
    <ligand>
        <name>S-methyl-5'-thioadenosine</name>
        <dbReference type="ChEBI" id="CHEBI:17509"/>
    </ligand>
</feature>
<feature type="binding site" evidence="5">
    <location>
        <position position="61"/>
    </location>
    <ligand>
        <name>spermidine</name>
        <dbReference type="ChEBI" id="CHEBI:57834"/>
    </ligand>
</feature>
<feature type="binding site" evidence="5">
    <location>
        <begin position="136"/>
        <end position="137"/>
    </location>
    <ligand>
        <name>S-methyl-5'-thioadenosine</name>
        <dbReference type="ChEBI" id="CHEBI:17509"/>
    </ligand>
</feature>
<dbReference type="GO" id="GO:0004766">
    <property type="term" value="F:spermidine synthase activity"/>
    <property type="evidence" value="ECO:0007669"/>
    <property type="project" value="UniProtKB-UniRule"/>
</dbReference>
<dbReference type="Gene3D" id="2.30.140.10">
    <property type="entry name" value="Spermidine synthase, tetramerisation domain"/>
    <property type="match status" value="1"/>
</dbReference>
<dbReference type="InterPro" id="IPR029063">
    <property type="entry name" value="SAM-dependent_MTases_sf"/>
</dbReference>
<keyword evidence="4 5" id="KW-0620">Polyamine biosynthesis</keyword>
<dbReference type="GO" id="GO:0005829">
    <property type="term" value="C:cytosol"/>
    <property type="evidence" value="ECO:0007669"/>
    <property type="project" value="TreeGrafter"/>
</dbReference>